<accession>N6YYJ6</accession>
<dbReference type="RefSeq" id="WP_004338831.1">
    <property type="nucleotide sequence ID" value="NZ_AMXE01000041.1"/>
</dbReference>
<dbReference type="eggNOG" id="COG2010">
    <property type="taxonomic scope" value="Bacteria"/>
</dbReference>
<evidence type="ECO:0000313" key="7">
    <source>
        <dbReference type="Proteomes" id="UP000013232"/>
    </source>
</evidence>
<gene>
    <name evidence="6" type="ORF">C666_11535</name>
</gene>
<evidence type="ECO:0000256" key="3">
    <source>
        <dbReference type="ARBA" id="ARBA00023004"/>
    </source>
</evidence>
<dbReference type="InterPro" id="IPR009056">
    <property type="entry name" value="Cyt_c-like_dom"/>
</dbReference>
<feature type="domain" description="Cytochrome c" evidence="5">
    <location>
        <begin position="71"/>
        <end position="168"/>
    </location>
</feature>
<evidence type="ECO:0000313" key="6">
    <source>
        <dbReference type="EMBL" id="ENO87223.1"/>
    </source>
</evidence>
<evidence type="ECO:0000256" key="1">
    <source>
        <dbReference type="ARBA" id="ARBA00022617"/>
    </source>
</evidence>
<dbReference type="InterPro" id="IPR036909">
    <property type="entry name" value="Cyt_c-like_dom_sf"/>
</dbReference>
<comment type="caution">
    <text evidence="6">The sequence shown here is derived from an EMBL/GenBank/DDBJ whole genome shotgun (WGS) entry which is preliminary data.</text>
</comment>
<name>N6YYJ6_THAL4</name>
<protein>
    <submittedName>
        <fullName evidence="6">Putative cytochrome c550</fullName>
    </submittedName>
</protein>
<evidence type="ECO:0000259" key="5">
    <source>
        <dbReference type="PROSITE" id="PS51007"/>
    </source>
</evidence>
<keyword evidence="1 4" id="KW-0349">Heme</keyword>
<dbReference type="OrthoDB" id="9797504at2"/>
<dbReference type="SUPFAM" id="SSF46626">
    <property type="entry name" value="Cytochrome c"/>
    <property type="match status" value="1"/>
</dbReference>
<dbReference type="EMBL" id="AMXE01000041">
    <property type="protein sequence ID" value="ENO87223.1"/>
    <property type="molecule type" value="Genomic_DNA"/>
</dbReference>
<dbReference type="GO" id="GO:0009055">
    <property type="term" value="F:electron transfer activity"/>
    <property type="evidence" value="ECO:0007669"/>
    <property type="project" value="InterPro"/>
</dbReference>
<evidence type="ECO:0000256" key="4">
    <source>
        <dbReference type="PROSITE-ProRule" id="PRU00433"/>
    </source>
</evidence>
<keyword evidence="3 4" id="KW-0408">Iron</keyword>
<dbReference type="STRING" id="1123367.GCA_000621305_03374"/>
<dbReference type="Gene3D" id="1.10.760.10">
    <property type="entry name" value="Cytochrome c-like domain"/>
    <property type="match status" value="1"/>
</dbReference>
<evidence type="ECO:0000256" key="2">
    <source>
        <dbReference type="ARBA" id="ARBA00022723"/>
    </source>
</evidence>
<keyword evidence="7" id="KW-1185">Reference proteome</keyword>
<keyword evidence="2 4" id="KW-0479">Metal-binding</keyword>
<dbReference type="Proteomes" id="UP000013232">
    <property type="component" value="Unassembled WGS sequence"/>
</dbReference>
<dbReference type="GO" id="GO:0046872">
    <property type="term" value="F:metal ion binding"/>
    <property type="evidence" value="ECO:0007669"/>
    <property type="project" value="UniProtKB-KW"/>
</dbReference>
<proteinExistence type="predicted"/>
<reference evidence="6 7" key="1">
    <citation type="submission" date="2012-09" db="EMBL/GenBank/DDBJ databases">
        <title>Draft Genome Sequences of 6 Strains from Genus Thauera.</title>
        <authorList>
            <person name="Liu B."/>
            <person name="Shapleigh J.P."/>
            <person name="Frostegard A.H."/>
        </authorList>
    </citation>
    <scope>NUCLEOTIDE SEQUENCE [LARGE SCALE GENOMIC DNA]</scope>
    <source>
        <strain evidence="7">47Lol / DSM 12138</strain>
    </source>
</reference>
<sequence>MQPLNSASSTFRQAPRTGLAATLGAVLCAALCCLPVAARAERPQPPVVDTSTLPPLAPGWAEANPLRGNAAAIELGRNAFNQACARCHGVDADGSRSPAPDLRRIGGLCNRAKDPALKQRCIEDSDHFFKYSVLNGKIKLGIEHMPPWEGIIDAPVLWSIRSFVESMRKPPPRQEAK</sequence>
<dbReference type="GO" id="GO:0020037">
    <property type="term" value="F:heme binding"/>
    <property type="evidence" value="ECO:0007669"/>
    <property type="project" value="InterPro"/>
</dbReference>
<dbReference type="Pfam" id="PF13442">
    <property type="entry name" value="Cytochrome_CBB3"/>
    <property type="match status" value="1"/>
</dbReference>
<dbReference type="PROSITE" id="PS51007">
    <property type="entry name" value="CYTC"/>
    <property type="match status" value="1"/>
</dbReference>
<organism evidence="6 7">
    <name type="scientific">Thauera linaloolentis (strain DSM 12138 / JCM 21573 / CCUG 41526 / CIP 105981 / IAM 15112 / NBRC 102519 / 47Lol)</name>
    <dbReference type="NCBI Taxonomy" id="1123367"/>
    <lineage>
        <taxon>Bacteria</taxon>
        <taxon>Pseudomonadati</taxon>
        <taxon>Pseudomonadota</taxon>
        <taxon>Betaproteobacteria</taxon>
        <taxon>Rhodocyclales</taxon>
        <taxon>Zoogloeaceae</taxon>
        <taxon>Thauera</taxon>
    </lineage>
</organism>
<dbReference type="AlphaFoldDB" id="N6YYJ6"/>